<sequence>MKSSKELYKEALNYEYSSAVSFKAWVRSAQIILRHARQFAEQKYISECYKLSVRFVDLIVNKMATHKELKQLKKINAPVYLTYLEMATKKVPDVIKECEALKTILDDEYQSYLQLQQLKRQKQKDQMIHHQNQAQTQKLRRTSSILKDHINAVDERALLKQLQQLTYHDREFATAITEMPSYPEIPQLSISTNYNTRSEAPPLPPRVTQEQSLAPVSLDSSQADLQHKTVNFTEAGQPLRTVFISDRLQAEFLRLAETNTLKKLETCGILCGKLVRNAFFITHLVIPDQESTPNTCNTRNEEKLFDTIDQLDLFVLGWIHTHPTQSCFLSSIDLHTQNSYQIMLSEAIAIVCAPAPQFSHHSFGCFRLTHPPGIPTITKCTRTGFHPHEEPNLYVTCNRKSMSDVQGGHVVIKNHLPFEKLDLR</sequence>
<dbReference type="InterPro" id="IPR037518">
    <property type="entry name" value="MPN"/>
</dbReference>
<name>A0A1B2JDM4_PICPA</name>
<dbReference type="Gene3D" id="3.40.140.10">
    <property type="entry name" value="Cytidine Deaminase, domain 2"/>
    <property type="match status" value="1"/>
</dbReference>
<evidence type="ECO:0000256" key="3">
    <source>
        <dbReference type="ARBA" id="ARBA00022670"/>
    </source>
</evidence>
<evidence type="ECO:0000313" key="16">
    <source>
        <dbReference type="Proteomes" id="UP000094565"/>
    </source>
</evidence>
<keyword evidence="6" id="KW-0479">Metal-binding</keyword>
<evidence type="ECO:0000256" key="10">
    <source>
        <dbReference type="ARBA" id="ARBA00023049"/>
    </source>
</evidence>
<comment type="similarity">
    <text evidence="12">Belongs to the RFU1 family.</text>
</comment>
<accession>A0A1B2JDM4</accession>
<comment type="function">
    <text evidence="11">Inhibitor of the DOA4 deubiquitinase involved in the regulation of protein degradation by the proteasome and maintenance of a normal level of free ubiquitin.</text>
</comment>
<keyword evidence="16" id="KW-1185">Reference proteome</keyword>
<evidence type="ECO:0000256" key="8">
    <source>
        <dbReference type="ARBA" id="ARBA00022801"/>
    </source>
</evidence>
<dbReference type="PROSITE" id="PS50249">
    <property type="entry name" value="MPN"/>
    <property type="match status" value="1"/>
</dbReference>
<evidence type="ECO:0000256" key="6">
    <source>
        <dbReference type="ARBA" id="ARBA00022723"/>
    </source>
</evidence>
<comment type="cofactor">
    <cofactor evidence="1">
        <name>Zn(2+)</name>
        <dbReference type="ChEBI" id="CHEBI:29105"/>
    </cofactor>
</comment>
<keyword evidence="8" id="KW-0378">Hydrolase</keyword>
<dbReference type="GO" id="GO:0070536">
    <property type="term" value="P:protein K63-linked deubiquitination"/>
    <property type="evidence" value="ECO:0007669"/>
    <property type="project" value="InterPro"/>
</dbReference>
<keyword evidence="9" id="KW-0862">Zinc</keyword>
<evidence type="ECO:0000256" key="2">
    <source>
        <dbReference type="ARBA" id="ARBA00010981"/>
    </source>
</evidence>
<evidence type="ECO:0000259" key="14">
    <source>
        <dbReference type="PROSITE" id="PS50249"/>
    </source>
</evidence>
<dbReference type="Pfam" id="PF01398">
    <property type="entry name" value="JAB"/>
    <property type="match status" value="1"/>
</dbReference>
<dbReference type="GO" id="GO:0005768">
    <property type="term" value="C:endosome"/>
    <property type="evidence" value="ECO:0007669"/>
    <property type="project" value="TreeGrafter"/>
</dbReference>
<evidence type="ECO:0000256" key="1">
    <source>
        <dbReference type="ARBA" id="ARBA00001947"/>
    </source>
</evidence>
<dbReference type="EMBL" id="CP014585">
    <property type="protein sequence ID" value="ANZ76149.1"/>
    <property type="molecule type" value="Genomic_DNA"/>
</dbReference>
<dbReference type="Gene3D" id="1.20.58.80">
    <property type="entry name" value="Phosphotransferase system, lactose/cellobiose-type IIA subunit"/>
    <property type="match status" value="1"/>
</dbReference>
<dbReference type="Proteomes" id="UP000094565">
    <property type="component" value="Chromosome 2"/>
</dbReference>
<comment type="similarity">
    <text evidence="2">Belongs to the peptidase M67C family.</text>
</comment>
<feature type="domain" description="MPN" evidence="14">
    <location>
        <begin position="242"/>
        <end position="374"/>
    </location>
</feature>
<evidence type="ECO:0000256" key="11">
    <source>
        <dbReference type="ARBA" id="ARBA00037208"/>
    </source>
</evidence>
<dbReference type="GO" id="GO:0004869">
    <property type="term" value="F:cysteine-type endopeptidase inhibitor activity"/>
    <property type="evidence" value="ECO:0007669"/>
    <property type="project" value="UniProtKB-KW"/>
</dbReference>
<evidence type="ECO:0000313" key="15">
    <source>
        <dbReference type="EMBL" id="ANZ76149.1"/>
    </source>
</evidence>
<dbReference type="GO" id="GO:0061578">
    <property type="term" value="F:K63-linked deubiquitinase activity"/>
    <property type="evidence" value="ECO:0007669"/>
    <property type="project" value="InterPro"/>
</dbReference>
<dbReference type="InterPro" id="IPR000555">
    <property type="entry name" value="JAMM/MPN+_dom"/>
</dbReference>
<keyword evidence="10" id="KW-0482">Metalloprotease</keyword>
<gene>
    <name evidence="15" type="ORF">ATY40_BA7501922</name>
</gene>
<evidence type="ECO:0000256" key="5">
    <source>
        <dbReference type="ARBA" id="ARBA00022704"/>
    </source>
</evidence>
<keyword evidence="4" id="KW-0646">Protease inhibitor</keyword>
<organism evidence="15 16">
    <name type="scientific">Komagataella pastoris</name>
    <name type="common">Yeast</name>
    <name type="synonym">Pichia pastoris</name>
    <dbReference type="NCBI Taxonomy" id="4922"/>
    <lineage>
        <taxon>Eukaryota</taxon>
        <taxon>Fungi</taxon>
        <taxon>Dikarya</taxon>
        <taxon>Ascomycota</taxon>
        <taxon>Saccharomycotina</taxon>
        <taxon>Pichiomycetes</taxon>
        <taxon>Pichiales</taxon>
        <taxon>Pichiaceae</taxon>
        <taxon>Komagataella</taxon>
    </lineage>
</organism>
<dbReference type="SUPFAM" id="SSF102712">
    <property type="entry name" value="JAB1/MPN domain"/>
    <property type="match status" value="1"/>
</dbReference>
<evidence type="ECO:0000256" key="13">
    <source>
        <dbReference type="ARBA" id="ARBA00039609"/>
    </source>
</evidence>
<dbReference type="SMART" id="SM00232">
    <property type="entry name" value="JAB_MPN"/>
    <property type="match status" value="1"/>
</dbReference>
<proteinExistence type="inferred from homology"/>
<keyword evidence="7" id="KW-0833">Ubl conjugation pathway</keyword>
<dbReference type="GO" id="GO:0006508">
    <property type="term" value="P:proteolysis"/>
    <property type="evidence" value="ECO:0007669"/>
    <property type="project" value="UniProtKB-KW"/>
</dbReference>
<dbReference type="InterPro" id="IPR044098">
    <property type="entry name" value="STAMBP/STALP-like_MPN"/>
</dbReference>
<dbReference type="CDD" id="cd08066">
    <property type="entry name" value="MPN_AMSH_like"/>
    <property type="match status" value="1"/>
</dbReference>
<keyword evidence="5" id="KW-0789">Thiol protease inhibitor</keyword>
<dbReference type="OrthoDB" id="3640at2759"/>
<dbReference type="GO" id="GO:0140492">
    <property type="term" value="F:metal-dependent deubiquitinase activity"/>
    <property type="evidence" value="ECO:0007669"/>
    <property type="project" value="InterPro"/>
</dbReference>
<dbReference type="GO" id="GO:0046872">
    <property type="term" value="F:metal ion binding"/>
    <property type="evidence" value="ECO:0007669"/>
    <property type="project" value="UniProtKB-KW"/>
</dbReference>
<dbReference type="AlphaFoldDB" id="A0A1B2JDM4"/>
<dbReference type="FunFam" id="3.40.140.10:FF:000033">
    <property type="entry name" value="AMSH-like protease sst2"/>
    <property type="match status" value="1"/>
</dbReference>
<evidence type="ECO:0000256" key="9">
    <source>
        <dbReference type="ARBA" id="ARBA00022833"/>
    </source>
</evidence>
<dbReference type="PANTHER" id="PTHR12947:SF13">
    <property type="entry name" value="FI19924P1"/>
    <property type="match status" value="1"/>
</dbReference>
<dbReference type="GO" id="GO:0016020">
    <property type="term" value="C:membrane"/>
    <property type="evidence" value="ECO:0007669"/>
    <property type="project" value="TreeGrafter"/>
</dbReference>
<evidence type="ECO:0000256" key="12">
    <source>
        <dbReference type="ARBA" id="ARBA00038426"/>
    </source>
</evidence>
<reference evidence="15 16" key="1">
    <citation type="submission" date="2016-02" db="EMBL/GenBank/DDBJ databases">
        <title>Comparative genomic and transcriptomic foundation for Pichia pastoris.</title>
        <authorList>
            <person name="Love K.R."/>
            <person name="Shah K.A."/>
            <person name="Whittaker C.A."/>
            <person name="Wu J."/>
            <person name="Bartlett M.C."/>
            <person name="Ma D."/>
            <person name="Leeson R.L."/>
            <person name="Priest M."/>
            <person name="Young S.K."/>
            <person name="Love J.C."/>
        </authorList>
    </citation>
    <scope>NUCLEOTIDE SEQUENCE [LARGE SCALE GENOMIC DNA]</scope>
    <source>
        <strain evidence="15 16">ATCC 28485</strain>
    </source>
</reference>
<keyword evidence="3" id="KW-0645">Protease</keyword>
<protein>
    <recommendedName>
        <fullName evidence="13">Regulator of free ubiquitin chains 1</fullName>
    </recommendedName>
</protein>
<dbReference type="PANTHER" id="PTHR12947">
    <property type="entry name" value="AMSH-LIKE PROTEASE"/>
    <property type="match status" value="1"/>
</dbReference>
<evidence type="ECO:0000256" key="4">
    <source>
        <dbReference type="ARBA" id="ARBA00022690"/>
    </source>
</evidence>
<evidence type="ECO:0000256" key="7">
    <source>
        <dbReference type="ARBA" id="ARBA00022786"/>
    </source>
</evidence>